<organism evidence="1 2">
    <name type="scientific">Haloterrigena gelatinilytica</name>
    <dbReference type="NCBI Taxonomy" id="2741724"/>
    <lineage>
        <taxon>Archaea</taxon>
        <taxon>Methanobacteriati</taxon>
        <taxon>Methanobacteriota</taxon>
        <taxon>Stenosarchaea group</taxon>
        <taxon>Halobacteria</taxon>
        <taxon>Halobacteriales</taxon>
        <taxon>Natrialbaceae</taxon>
        <taxon>Haloterrigena</taxon>
    </lineage>
</organism>
<evidence type="ECO:0000313" key="2">
    <source>
        <dbReference type="Proteomes" id="UP000728647"/>
    </source>
</evidence>
<comment type="caution">
    <text evidence="1">The sequence shown here is derived from an EMBL/GenBank/DDBJ whole genome shotgun (WGS) entry which is preliminary data.</text>
</comment>
<accession>A0A8J8GPI9</accession>
<dbReference type="RefSeq" id="WP_174701839.1">
    <property type="nucleotide sequence ID" value="NZ_JABURA010000001.1"/>
</dbReference>
<dbReference type="AlphaFoldDB" id="A0A8J8GPI9"/>
<reference evidence="1" key="1">
    <citation type="submission" date="2020-06" db="EMBL/GenBank/DDBJ databases">
        <title>Haloterrigena sp. nov., an extremely halophilic archaeon isolated from a saline sediment.</title>
        <authorList>
            <person name="Liu B.-B."/>
        </authorList>
    </citation>
    <scope>NUCLEOTIDE SEQUENCE</scope>
    <source>
        <strain evidence="1">SYSU A121-1</strain>
    </source>
</reference>
<proteinExistence type="predicted"/>
<evidence type="ECO:0000313" key="1">
    <source>
        <dbReference type="EMBL" id="NUB91175.1"/>
    </source>
</evidence>
<dbReference type="EMBL" id="JABURA010000001">
    <property type="protein sequence ID" value="NUB91175.1"/>
    <property type="molecule type" value="Genomic_DNA"/>
</dbReference>
<sequence length="117" mass="13618">MSEDIIEELRERHQEMAECDHDVVERDGDEWHCTECNRAFVEKDAGIEDRIPEITKNGCHVTVVVEDDRNRVSLVSSILEHIGLEFDRRYTNSGGTFSRWGLEKLDYYLSKQEADTV</sequence>
<name>A0A8J8GPI9_9EURY</name>
<gene>
    <name evidence="1" type="ORF">HT576_09095</name>
</gene>
<dbReference type="Proteomes" id="UP000728647">
    <property type="component" value="Unassembled WGS sequence"/>
</dbReference>
<protein>
    <submittedName>
        <fullName evidence="1">Uncharacterized protein</fullName>
    </submittedName>
</protein>